<evidence type="ECO:0000256" key="11">
    <source>
        <dbReference type="ARBA" id="ARBA00022842"/>
    </source>
</evidence>
<dbReference type="GO" id="GO:0008818">
    <property type="term" value="F:cobalamin 5'-phosphate synthase activity"/>
    <property type="evidence" value="ECO:0007669"/>
    <property type="project" value="UniProtKB-UniRule"/>
</dbReference>
<reference evidence="20 22" key="1">
    <citation type="journal article" date="2015" name="Science">
        <title>Genetic determinants of in vivo fitness and diet responsiveness in multiple human gut Bacteroides.</title>
        <authorList>
            <person name="Wu M."/>
            <person name="McNulty N.P."/>
            <person name="Rodionov D.A."/>
            <person name="Khoroshkin M.S."/>
            <person name="Griffin N.W."/>
            <person name="Cheng J."/>
            <person name="Latreille P."/>
            <person name="Kerstetter R.A."/>
            <person name="Terrapon N."/>
            <person name="Henrissat B."/>
            <person name="Osterman A.L."/>
            <person name="Gordon J.I."/>
        </authorList>
    </citation>
    <scope>NUCLEOTIDE SEQUENCE [LARGE SCALE GENOMIC DNA]</scope>
    <source>
        <strain evidence="20 22">WH2</strain>
    </source>
</reference>
<evidence type="ECO:0000256" key="15">
    <source>
        <dbReference type="ARBA" id="ARBA00032605"/>
    </source>
</evidence>
<dbReference type="Pfam" id="PF02654">
    <property type="entry name" value="CobS"/>
    <property type="match status" value="1"/>
</dbReference>
<evidence type="ECO:0000256" key="12">
    <source>
        <dbReference type="ARBA" id="ARBA00022989"/>
    </source>
</evidence>
<dbReference type="Proteomes" id="UP000283341">
    <property type="component" value="Unassembled WGS sequence"/>
</dbReference>
<protein>
    <recommendedName>
        <fullName evidence="6 19">Adenosylcobinamide-GDP ribazoletransferase</fullName>
        <ecNumber evidence="5 19">2.7.8.26</ecNumber>
    </recommendedName>
    <alternativeName>
        <fullName evidence="16 19">Cobalamin synthase</fullName>
    </alternativeName>
    <alternativeName>
        <fullName evidence="15 19">Cobalamin-5'-phosphate synthase</fullName>
    </alternativeName>
</protein>
<evidence type="ECO:0000256" key="10">
    <source>
        <dbReference type="ARBA" id="ARBA00022692"/>
    </source>
</evidence>
<dbReference type="EC" id="2.7.8.26" evidence="5 19"/>
<feature type="transmembrane region" description="Helical" evidence="19">
    <location>
        <begin position="172"/>
        <end position="190"/>
    </location>
</feature>
<evidence type="ECO:0000256" key="18">
    <source>
        <dbReference type="ARBA" id="ARBA00049504"/>
    </source>
</evidence>
<gene>
    <name evidence="19 20" type="primary">cobS</name>
    <name evidence="20" type="ORF">BcellWH2_00328</name>
    <name evidence="21" type="ORF">DWX97_17665</name>
</gene>
<evidence type="ECO:0000256" key="2">
    <source>
        <dbReference type="ARBA" id="ARBA00004651"/>
    </source>
</evidence>
<comment type="similarity">
    <text evidence="4 19">Belongs to the CobS family.</text>
</comment>
<evidence type="ECO:0000256" key="17">
    <source>
        <dbReference type="ARBA" id="ARBA00048623"/>
    </source>
</evidence>
<feature type="transmembrane region" description="Helical" evidence="19">
    <location>
        <begin position="38"/>
        <end position="66"/>
    </location>
</feature>
<evidence type="ECO:0000313" key="22">
    <source>
        <dbReference type="Proteomes" id="UP000061809"/>
    </source>
</evidence>
<comment type="function">
    <text evidence="14 19">Joins adenosylcobinamide-GDP and alpha-ribazole to generate adenosylcobalamin (Ado-cobalamin). Also synthesizes adenosylcobalamin 5'-phosphate from adenosylcobinamide-GDP and alpha-ribazole 5'-phosphate.</text>
</comment>
<evidence type="ECO:0000256" key="8">
    <source>
        <dbReference type="ARBA" id="ARBA00022573"/>
    </source>
</evidence>
<evidence type="ECO:0000256" key="9">
    <source>
        <dbReference type="ARBA" id="ARBA00022679"/>
    </source>
</evidence>
<keyword evidence="12 19" id="KW-1133">Transmembrane helix</keyword>
<evidence type="ECO:0000313" key="20">
    <source>
        <dbReference type="EMBL" id="ALJ57603.1"/>
    </source>
</evidence>
<evidence type="ECO:0000256" key="6">
    <source>
        <dbReference type="ARBA" id="ARBA00015850"/>
    </source>
</evidence>
<dbReference type="Proteomes" id="UP000061809">
    <property type="component" value="Chromosome"/>
</dbReference>
<dbReference type="UniPathway" id="UPA00148">
    <property type="reaction ID" value="UER00238"/>
</dbReference>
<dbReference type="NCBIfam" id="TIGR00317">
    <property type="entry name" value="cobS"/>
    <property type="match status" value="1"/>
</dbReference>
<dbReference type="HAMAP" id="MF_00719">
    <property type="entry name" value="CobS"/>
    <property type="match status" value="1"/>
</dbReference>
<dbReference type="PANTHER" id="PTHR34148">
    <property type="entry name" value="ADENOSYLCOBINAMIDE-GDP RIBAZOLETRANSFERASE"/>
    <property type="match status" value="1"/>
</dbReference>
<feature type="transmembrane region" description="Helical" evidence="19">
    <location>
        <begin position="196"/>
        <end position="214"/>
    </location>
</feature>
<evidence type="ECO:0000256" key="14">
    <source>
        <dbReference type="ARBA" id="ARBA00025228"/>
    </source>
</evidence>
<keyword evidence="11 19" id="KW-0460">Magnesium</keyword>
<evidence type="ECO:0000256" key="1">
    <source>
        <dbReference type="ARBA" id="ARBA00001946"/>
    </source>
</evidence>
<accession>A0A0N7IEJ8</accession>
<dbReference type="EMBL" id="CP012801">
    <property type="protein sequence ID" value="ALJ57603.1"/>
    <property type="molecule type" value="Genomic_DNA"/>
</dbReference>
<evidence type="ECO:0000313" key="21">
    <source>
        <dbReference type="EMBL" id="RGS35086.1"/>
    </source>
</evidence>
<evidence type="ECO:0000256" key="7">
    <source>
        <dbReference type="ARBA" id="ARBA00022475"/>
    </source>
</evidence>
<comment type="cofactor">
    <cofactor evidence="1 19">
        <name>Mg(2+)</name>
        <dbReference type="ChEBI" id="CHEBI:18420"/>
    </cofactor>
</comment>
<dbReference type="GO" id="GO:0051073">
    <property type="term" value="F:adenosylcobinamide-GDP ribazoletransferase activity"/>
    <property type="evidence" value="ECO:0007669"/>
    <property type="project" value="UniProtKB-UniRule"/>
</dbReference>
<keyword evidence="7 19" id="KW-1003">Cell membrane</keyword>
<evidence type="ECO:0000256" key="3">
    <source>
        <dbReference type="ARBA" id="ARBA00004663"/>
    </source>
</evidence>
<comment type="catalytic activity">
    <reaction evidence="17 19">
        <text>alpha-ribazole + adenosylcob(III)inamide-GDP = adenosylcob(III)alamin + GMP + H(+)</text>
        <dbReference type="Rhea" id="RHEA:16049"/>
        <dbReference type="ChEBI" id="CHEBI:10329"/>
        <dbReference type="ChEBI" id="CHEBI:15378"/>
        <dbReference type="ChEBI" id="CHEBI:18408"/>
        <dbReference type="ChEBI" id="CHEBI:58115"/>
        <dbReference type="ChEBI" id="CHEBI:60487"/>
        <dbReference type="EC" id="2.7.8.26"/>
    </reaction>
</comment>
<sequence>MKVLAAFIFFTRLPFWRIKEVPAKYFKRIVPYWPLAGWLTGGITVGVLWIAAQILPISIAWVLAILSRLLITGCLHEDGLADFFDGFGGGTTKERTLAIMKDSQIGSYGVIGLIVYFLLLFLLLENLPLKLICVLVICGDCWSKFCASQIINYLPYARKEEESKAKNVYDRMTWQELLTGFICGFLPIILFLPIDFWPVMICPILTFTLLYRLMKRRLQGYTGDCCGATFLLCELSFYLGAVILLYAQIKYGNPNFINVYLK</sequence>
<organism evidence="20 22">
    <name type="scientific">Bacteroides cellulosilyticus</name>
    <dbReference type="NCBI Taxonomy" id="246787"/>
    <lineage>
        <taxon>Bacteria</taxon>
        <taxon>Pseudomonadati</taxon>
        <taxon>Bacteroidota</taxon>
        <taxon>Bacteroidia</taxon>
        <taxon>Bacteroidales</taxon>
        <taxon>Bacteroidaceae</taxon>
        <taxon>Bacteroides</taxon>
    </lineage>
</organism>
<dbReference type="KEGG" id="bcel:BcellWH2_00328"/>
<dbReference type="RefSeq" id="WP_029426896.1">
    <property type="nucleotide sequence ID" value="NZ_CP012801.1"/>
</dbReference>
<dbReference type="GO" id="GO:0005886">
    <property type="term" value="C:plasma membrane"/>
    <property type="evidence" value="ECO:0007669"/>
    <property type="project" value="UniProtKB-SubCell"/>
</dbReference>
<feature type="transmembrane region" description="Helical" evidence="19">
    <location>
        <begin position="105"/>
        <end position="123"/>
    </location>
</feature>
<comment type="subcellular location">
    <subcellularLocation>
        <location evidence="2 19">Cell membrane</location>
        <topology evidence="2 19">Multi-pass membrane protein</topology>
    </subcellularLocation>
</comment>
<dbReference type="GO" id="GO:0009236">
    <property type="term" value="P:cobalamin biosynthetic process"/>
    <property type="evidence" value="ECO:0007669"/>
    <property type="project" value="UniProtKB-UniRule"/>
</dbReference>
<comment type="pathway">
    <text evidence="3 19">Cofactor biosynthesis; adenosylcobalamin biosynthesis; adenosylcobalamin from cob(II)yrinate a,c-diamide: step 7/7.</text>
</comment>
<evidence type="ECO:0000256" key="16">
    <source>
        <dbReference type="ARBA" id="ARBA00032853"/>
    </source>
</evidence>
<evidence type="ECO:0000256" key="4">
    <source>
        <dbReference type="ARBA" id="ARBA00010561"/>
    </source>
</evidence>
<evidence type="ECO:0000256" key="13">
    <source>
        <dbReference type="ARBA" id="ARBA00023136"/>
    </source>
</evidence>
<dbReference type="EMBL" id="QRVJ01000017">
    <property type="protein sequence ID" value="RGS35086.1"/>
    <property type="molecule type" value="Genomic_DNA"/>
</dbReference>
<evidence type="ECO:0000313" key="23">
    <source>
        <dbReference type="Proteomes" id="UP000283341"/>
    </source>
</evidence>
<dbReference type="InterPro" id="IPR003805">
    <property type="entry name" value="CobS"/>
</dbReference>
<evidence type="ECO:0000256" key="19">
    <source>
        <dbReference type="HAMAP-Rule" id="MF_00719"/>
    </source>
</evidence>
<reference evidence="21 23" key="2">
    <citation type="submission" date="2018-08" db="EMBL/GenBank/DDBJ databases">
        <title>A genome reference for cultivated species of the human gut microbiota.</title>
        <authorList>
            <person name="Zou Y."/>
            <person name="Xue W."/>
            <person name="Luo G."/>
        </authorList>
    </citation>
    <scope>NUCLEOTIDE SEQUENCE [LARGE SCALE GENOMIC DNA]</scope>
    <source>
        <strain evidence="21 23">AF22-3AC</strain>
    </source>
</reference>
<keyword evidence="10 19" id="KW-0812">Transmembrane</keyword>
<keyword evidence="9 19" id="KW-0808">Transferase</keyword>
<proteinExistence type="inferred from homology"/>
<keyword evidence="8 19" id="KW-0169">Cobalamin biosynthesis</keyword>
<dbReference type="PATRIC" id="fig|246787.4.peg.344"/>
<evidence type="ECO:0000256" key="5">
    <source>
        <dbReference type="ARBA" id="ARBA00013200"/>
    </source>
</evidence>
<keyword evidence="13 19" id="KW-0472">Membrane</keyword>
<comment type="catalytic activity">
    <reaction evidence="18 19">
        <text>alpha-ribazole 5'-phosphate + adenosylcob(III)inamide-GDP = adenosylcob(III)alamin 5'-phosphate + GMP + H(+)</text>
        <dbReference type="Rhea" id="RHEA:23560"/>
        <dbReference type="ChEBI" id="CHEBI:15378"/>
        <dbReference type="ChEBI" id="CHEBI:57918"/>
        <dbReference type="ChEBI" id="CHEBI:58115"/>
        <dbReference type="ChEBI" id="CHEBI:60487"/>
        <dbReference type="ChEBI" id="CHEBI:60493"/>
        <dbReference type="EC" id="2.7.8.26"/>
    </reaction>
</comment>
<dbReference type="AlphaFoldDB" id="A0A0N7IEJ8"/>
<dbReference type="PANTHER" id="PTHR34148:SF1">
    <property type="entry name" value="ADENOSYLCOBINAMIDE-GDP RIBAZOLETRANSFERASE"/>
    <property type="match status" value="1"/>
</dbReference>
<name>A0A0N7IEJ8_9BACE</name>
<feature type="transmembrane region" description="Helical" evidence="19">
    <location>
        <begin position="226"/>
        <end position="249"/>
    </location>
</feature>